<evidence type="ECO:0000313" key="1">
    <source>
        <dbReference type="EMBL" id="JAH08665.1"/>
    </source>
</evidence>
<organism evidence="1">
    <name type="scientific">Anguilla anguilla</name>
    <name type="common">European freshwater eel</name>
    <name type="synonym">Muraena anguilla</name>
    <dbReference type="NCBI Taxonomy" id="7936"/>
    <lineage>
        <taxon>Eukaryota</taxon>
        <taxon>Metazoa</taxon>
        <taxon>Chordata</taxon>
        <taxon>Craniata</taxon>
        <taxon>Vertebrata</taxon>
        <taxon>Euteleostomi</taxon>
        <taxon>Actinopterygii</taxon>
        <taxon>Neopterygii</taxon>
        <taxon>Teleostei</taxon>
        <taxon>Anguilliformes</taxon>
        <taxon>Anguillidae</taxon>
        <taxon>Anguilla</taxon>
    </lineage>
</organism>
<name>A0A0E9PX48_ANGAN</name>
<dbReference type="EMBL" id="GBXM01099912">
    <property type="protein sequence ID" value="JAH08665.1"/>
    <property type="molecule type" value="Transcribed_RNA"/>
</dbReference>
<protein>
    <submittedName>
        <fullName evidence="1">Uncharacterized protein</fullName>
    </submittedName>
</protein>
<reference evidence="1" key="1">
    <citation type="submission" date="2014-11" db="EMBL/GenBank/DDBJ databases">
        <authorList>
            <person name="Amaro Gonzalez C."/>
        </authorList>
    </citation>
    <scope>NUCLEOTIDE SEQUENCE</scope>
</reference>
<reference evidence="1" key="2">
    <citation type="journal article" date="2015" name="Fish Shellfish Immunol.">
        <title>Early steps in the European eel (Anguilla anguilla)-Vibrio vulnificus interaction in the gills: Role of the RtxA13 toxin.</title>
        <authorList>
            <person name="Callol A."/>
            <person name="Pajuelo D."/>
            <person name="Ebbesson L."/>
            <person name="Teles M."/>
            <person name="MacKenzie S."/>
            <person name="Amaro C."/>
        </authorList>
    </citation>
    <scope>NUCLEOTIDE SEQUENCE</scope>
</reference>
<proteinExistence type="predicted"/>
<sequence>MERAFSEQSGWIRGW</sequence>
<accession>A0A0E9PX48</accession>